<keyword evidence="2" id="KW-1133">Transmembrane helix</keyword>
<reference evidence="3 4" key="1">
    <citation type="submission" date="2018-02" db="EMBL/GenBank/DDBJ databases">
        <title>Comparative genomes isolates from brazilian mangrove.</title>
        <authorList>
            <person name="Araujo J.E."/>
            <person name="Taketani R.G."/>
            <person name="Silva M.C.P."/>
            <person name="Loureco M.V."/>
            <person name="Andreote F.D."/>
        </authorList>
    </citation>
    <scope>NUCLEOTIDE SEQUENCE [LARGE SCALE GENOMIC DNA]</scope>
    <source>
        <strain evidence="3 4">Nap-Phe MGV</strain>
    </source>
</reference>
<gene>
    <name evidence="3" type="ORF">C5Y93_13510</name>
</gene>
<evidence type="ECO:0000256" key="1">
    <source>
        <dbReference type="SAM" id="MobiDB-lite"/>
    </source>
</evidence>
<evidence type="ECO:0000313" key="4">
    <source>
        <dbReference type="Proteomes" id="UP000237819"/>
    </source>
</evidence>
<dbReference type="Proteomes" id="UP000237819">
    <property type="component" value="Unassembled WGS sequence"/>
</dbReference>
<accession>A0A2S8GM01</accession>
<feature type="compositionally biased region" description="Basic and acidic residues" evidence="1">
    <location>
        <begin position="12"/>
        <end position="41"/>
    </location>
</feature>
<proteinExistence type="predicted"/>
<evidence type="ECO:0000313" key="3">
    <source>
        <dbReference type="EMBL" id="PQO45463.1"/>
    </source>
</evidence>
<comment type="caution">
    <text evidence="3">The sequence shown here is derived from an EMBL/GenBank/DDBJ whole genome shotgun (WGS) entry which is preliminary data.</text>
</comment>
<name>A0A2S8GM01_9BACT</name>
<dbReference type="AlphaFoldDB" id="A0A2S8GM01"/>
<sequence>MAPIVITGANSQERRDSQEAIFHSRQEAEHEVNSAAEERPVSPDNELTQKTSTGHYAIFLVVHALVFGLGFAIAFLP</sequence>
<organism evidence="3 4">
    <name type="scientific">Blastopirellula marina</name>
    <dbReference type="NCBI Taxonomy" id="124"/>
    <lineage>
        <taxon>Bacteria</taxon>
        <taxon>Pseudomonadati</taxon>
        <taxon>Planctomycetota</taxon>
        <taxon>Planctomycetia</taxon>
        <taxon>Pirellulales</taxon>
        <taxon>Pirellulaceae</taxon>
        <taxon>Blastopirellula</taxon>
    </lineage>
</organism>
<keyword evidence="2" id="KW-0812">Transmembrane</keyword>
<keyword evidence="2" id="KW-0472">Membrane</keyword>
<feature type="region of interest" description="Disordered" evidence="1">
    <location>
        <begin position="1"/>
        <end position="48"/>
    </location>
</feature>
<evidence type="ECO:0000256" key="2">
    <source>
        <dbReference type="SAM" id="Phobius"/>
    </source>
</evidence>
<protein>
    <submittedName>
        <fullName evidence="3">Uncharacterized protein</fullName>
    </submittedName>
</protein>
<dbReference type="EMBL" id="PUHZ01000014">
    <property type="protein sequence ID" value="PQO45463.1"/>
    <property type="molecule type" value="Genomic_DNA"/>
</dbReference>
<feature type="transmembrane region" description="Helical" evidence="2">
    <location>
        <begin position="56"/>
        <end position="76"/>
    </location>
</feature>